<dbReference type="EMBL" id="JBBKXY010000003">
    <property type="protein sequence ID" value="MFD3294046.1"/>
    <property type="molecule type" value="Genomic_DNA"/>
</dbReference>
<keyword evidence="2" id="KW-1185">Reference proteome</keyword>
<protein>
    <recommendedName>
        <fullName evidence="3">EcsC family protein</fullName>
    </recommendedName>
</protein>
<evidence type="ECO:0008006" key="3">
    <source>
        <dbReference type="Google" id="ProtNLM"/>
    </source>
</evidence>
<gene>
    <name evidence="1" type="ORF">SKC35_10135</name>
</gene>
<evidence type="ECO:0000313" key="2">
    <source>
        <dbReference type="Proteomes" id="UP001598112"/>
    </source>
</evidence>
<dbReference type="Proteomes" id="UP001598112">
    <property type="component" value="Unassembled WGS sequence"/>
</dbReference>
<reference evidence="1 2" key="1">
    <citation type="submission" date="2024-03" db="EMBL/GenBank/DDBJ databases">
        <title>Aquirufa genome sequencing.</title>
        <authorList>
            <person name="Pitt A."/>
            <person name="Hahn M.W."/>
        </authorList>
    </citation>
    <scope>NUCLEOTIDE SEQUENCE [LARGE SCALE GENOMIC DNA]</scope>
    <source>
        <strain evidence="1 2">KTFRIE-69F</strain>
    </source>
</reference>
<accession>A0ABW6D765</accession>
<comment type="caution">
    <text evidence="1">The sequence shown here is derived from an EMBL/GenBank/DDBJ whole genome shotgun (WGS) entry which is preliminary data.</text>
</comment>
<evidence type="ECO:0000313" key="1">
    <source>
        <dbReference type="EMBL" id="MFD3294046.1"/>
    </source>
</evidence>
<name>A0ABW6D765_9BACT</name>
<sequence>MDLNADKLIDWAYSAAVLGDNGEAIEELVQDYITQNNEIEDQVNSFINWQCAKIGAGSFASGLGGIITLPIAVPSSVALNLYINVRLVAGIAYLGGHDVKNDNVKTVVLATLVGSSVQEVLKSVGANIASKGSKQLLSKVSSTTLRDINKIVGCRLLSKAGSTSLINLSKFIPIISGIVSSGIDIYLTKKIAQIAKGIFIKEEKITSELFEIEKNYIGVCINLLKVDTKLESEEIIALSTLIDEVLIDSVSREQMKFQLNSEDLLPINFELIKSDEQLSENLINRLQELSMIDGKITTAELKYISEVINKINS</sequence>
<proteinExistence type="predicted"/>
<organism evidence="1 2">
    <name type="scientific">Aquirufa originis</name>
    <dbReference type="NCBI Taxonomy" id="3096514"/>
    <lineage>
        <taxon>Bacteria</taxon>
        <taxon>Pseudomonadati</taxon>
        <taxon>Bacteroidota</taxon>
        <taxon>Cytophagia</taxon>
        <taxon>Cytophagales</taxon>
        <taxon>Flectobacillaceae</taxon>
        <taxon>Aquirufa</taxon>
    </lineage>
</organism>
<dbReference type="RefSeq" id="WP_377979259.1">
    <property type="nucleotide sequence ID" value="NZ_JBBKXY010000003.1"/>
</dbReference>